<reference evidence="1" key="2">
    <citation type="journal article" date="2021" name="Front. Microbiol.">
        <title>Comprehensive Comparative Genomics and Phenotyping of Methylobacterium Species.</title>
        <authorList>
            <person name="Alessa O."/>
            <person name="Ogura Y."/>
            <person name="Fujitani Y."/>
            <person name="Takami H."/>
            <person name="Hayashi T."/>
            <person name="Sahin N."/>
            <person name="Tani A."/>
        </authorList>
    </citation>
    <scope>NUCLEOTIDE SEQUENCE</scope>
    <source>
        <strain evidence="1">DSM 22415</strain>
    </source>
</reference>
<sequence length="197" mass="22233">MHRIWSHRMQGDVPYESLLEADLVTILCVDPEVDGFWAQPEAFRWRQDGKVRRYVPDFLILTTAGARAYREVKPLRRLRKDPSLGGRRPAIEAESARRGATFETWTEKEIRRSPRLENAREILCHAGPVWDEPALAALRRTIRAGTCPGTTGELLRSAGLGPDALCTLLGLVALDELRIDLDQPLSLRSRLVGRRTA</sequence>
<organism evidence="2 3">
    <name type="scientific">Methylobacterium dankookense</name>
    <dbReference type="NCBI Taxonomy" id="560405"/>
    <lineage>
        <taxon>Bacteria</taxon>
        <taxon>Pseudomonadati</taxon>
        <taxon>Pseudomonadota</taxon>
        <taxon>Alphaproteobacteria</taxon>
        <taxon>Hyphomicrobiales</taxon>
        <taxon>Methylobacteriaceae</taxon>
        <taxon>Methylobacterium</taxon>
    </lineage>
</organism>
<evidence type="ECO:0008006" key="5">
    <source>
        <dbReference type="Google" id="ProtNLM"/>
    </source>
</evidence>
<name>A0A564G3B3_9HYPH</name>
<reference evidence="2 3" key="1">
    <citation type="submission" date="2019-06" db="EMBL/GenBank/DDBJ databases">
        <authorList>
            <person name="Rodrigo-Torres L."/>
            <person name="Arahal R. D."/>
            <person name="Lucena T."/>
        </authorList>
    </citation>
    <scope>NUCLEOTIDE SEQUENCE [LARGE SCALE GENOMIC DNA]</scope>
    <source>
        <strain evidence="2 3">SW08-7</strain>
    </source>
</reference>
<evidence type="ECO:0000313" key="3">
    <source>
        <dbReference type="Proteomes" id="UP000401717"/>
    </source>
</evidence>
<dbReference type="OrthoDB" id="7594731at2"/>
<evidence type="ECO:0000313" key="2">
    <source>
        <dbReference type="EMBL" id="VUF14777.1"/>
    </source>
</evidence>
<dbReference type="Proteomes" id="UP001055303">
    <property type="component" value="Unassembled WGS sequence"/>
</dbReference>
<dbReference type="Proteomes" id="UP000401717">
    <property type="component" value="Unassembled WGS sequence"/>
</dbReference>
<evidence type="ECO:0000313" key="1">
    <source>
        <dbReference type="EMBL" id="GJD56449.1"/>
    </source>
</evidence>
<dbReference type="RefSeq" id="WP_144767097.1">
    <property type="nucleotide sequence ID" value="NZ_BPQI01000062.1"/>
</dbReference>
<accession>A0A564G3B3</accession>
<keyword evidence="4" id="KW-1185">Reference proteome</keyword>
<dbReference type="AlphaFoldDB" id="A0A564G3B3"/>
<gene>
    <name evidence="1" type="ORF">IFDJLNFL_2346</name>
    <name evidence="2" type="ORF">MTDSW087_04502</name>
</gene>
<dbReference type="EMBL" id="CABFVH010000039">
    <property type="protein sequence ID" value="VUF14777.1"/>
    <property type="molecule type" value="Genomic_DNA"/>
</dbReference>
<protein>
    <recommendedName>
        <fullName evidence="5">TnsA endonuclease N-terminal domain-containing protein</fullName>
    </recommendedName>
</protein>
<evidence type="ECO:0000313" key="4">
    <source>
        <dbReference type="Proteomes" id="UP001055303"/>
    </source>
</evidence>
<dbReference type="EMBL" id="BPQI01000062">
    <property type="protein sequence ID" value="GJD56449.1"/>
    <property type="molecule type" value="Genomic_DNA"/>
</dbReference>
<reference evidence="1" key="3">
    <citation type="submission" date="2021-08" db="EMBL/GenBank/DDBJ databases">
        <authorList>
            <person name="Tani A."/>
            <person name="Ola A."/>
            <person name="Ogura Y."/>
            <person name="Katsura K."/>
            <person name="Hayashi T."/>
        </authorList>
    </citation>
    <scope>NUCLEOTIDE SEQUENCE</scope>
    <source>
        <strain evidence="1">DSM 22415</strain>
    </source>
</reference>
<proteinExistence type="predicted"/>